<organism evidence="1 2">
    <name type="scientific">Pectobacterium parmentieri</name>
    <dbReference type="NCBI Taxonomy" id="1905730"/>
    <lineage>
        <taxon>Bacteria</taxon>
        <taxon>Pseudomonadati</taxon>
        <taxon>Pseudomonadota</taxon>
        <taxon>Gammaproteobacteria</taxon>
        <taxon>Enterobacterales</taxon>
        <taxon>Pectobacteriaceae</taxon>
        <taxon>Pectobacterium</taxon>
    </lineage>
</organism>
<comment type="caution">
    <text evidence="1">The sequence shown here is derived from an EMBL/GenBank/DDBJ whole genome shotgun (WGS) entry which is preliminary data.</text>
</comment>
<gene>
    <name evidence="1" type="ORF">C5E00_13120</name>
</gene>
<protein>
    <submittedName>
        <fullName evidence="1">Uncharacterized protein</fullName>
    </submittedName>
</protein>
<name>A0A8B3FHF6_PECPM</name>
<dbReference type="KEGG" id="ppar:A8F97_00275"/>
<sequence>MMVEGIGKKVCKAIEFGLGEYFVRHSADKTQLTYIVHGIISAKKPGFIGGWRSPLCRARAAT</sequence>
<reference evidence="1 2" key="1">
    <citation type="journal article" date="2018" name="BMC Genomics">
        <title>High genomic variability in the plant pathogenic bacterium Pectobacterium parmentieri deciphered from de novo assembled complete genomes.</title>
        <authorList>
            <person name="Zoledowska S."/>
            <person name="Motyka-Pomagruk A."/>
            <person name="Sledz W."/>
            <person name="Mengoni A."/>
            <person name="Lojkowska E."/>
        </authorList>
    </citation>
    <scope>NUCLEOTIDE SEQUENCE [LARGE SCALE GENOMIC DNA]</scope>
    <source>
        <strain evidence="1 2">IFB5626</strain>
    </source>
</reference>
<dbReference type="AlphaFoldDB" id="A0A8B3FHF6"/>
<evidence type="ECO:0000313" key="1">
    <source>
        <dbReference type="EMBL" id="RKO77660.1"/>
    </source>
</evidence>
<accession>A0A8B3FHF6</accession>
<evidence type="ECO:0000313" key="2">
    <source>
        <dbReference type="Proteomes" id="UP000269665"/>
    </source>
</evidence>
<proteinExistence type="predicted"/>
<dbReference type="EMBL" id="PSZG01000001">
    <property type="protein sequence ID" value="RKO77660.1"/>
    <property type="molecule type" value="Genomic_DNA"/>
</dbReference>
<dbReference type="Proteomes" id="UP000269665">
    <property type="component" value="Unassembled WGS sequence"/>
</dbReference>